<gene>
    <name evidence="1" type="ORF">H6G05_00435</name>
</gene>
<keyword evidence="2" id="KW-1185">Reference proteome</keyword>
<dbReference type="EMBL" id="JACJQY010000001">
    <property type="protein sequence ID" value="MBD2315314.1"/>
    <property type="molecule type" value="Genomic_DNA"/>
</dbReference>
<protein>
    <submittedName>
        <fullName evidence="1">Uncharacterized protein</fullName>
    </submittedName>
</protein>
<dbReference type="Proteomes" id="UP000618445">
    <property type="component" value="Unassembled WGS sequence"/>
</dbReference>
<dbReference type="RefSeq" id="WP_190575310.1">
    <property type="nucleotide sequence ID" value="NZ_CAWPQU010000001.1"/>
</dbReference>
<evidence type="ECO:0000313" key="2">
    <source>
        <dbReference type="Proteomes" id="UP000618445"/>
    </source>
</evidence>
<comment type="caution">
    <text evidence="1">The sequence shown here is derived from an EMBL/GenBank/DDBJ whole genome shotgun (WGS) entry which is preliminary data.</text>
</comment>
<name>A0ABR8C7A9_9CYAN</name>
<sequence length="120" mass="14440">MTITLSVGDFANRKKSNMKTDEVFFVSGILWLDEKEARLYNWQDDQSIAIADDEAYVKMRSHFSGDYLDDVLLQAWVRDRDDWLEIYNVYWFACRDRKHPVKWSDEISVRPLPAQYDYFR</sequence>
<reference evidence="1 2" key="1">
    <citation type="journal article" date="2020" name="ISME J.">
        <title>Comparative genomics reveals insights into cyanobacterial evolution and habitat adaptation.</title>
        <authorList>
            <person name="Chen M.Y."/>
            <person name="Teng W.K."/>
            <person name="Zhao L."/>
            <person name="Hu C.X."/>
            <person name="Zhou Y.K."/>
            <person name="Han B.P."/>
            <person name="Song L.R."/>
            <person name="Shu W.S."/>
        </authorList>
    </citation>
    <scope>NUCLEOTIDE SEQUENCE [LARGE SCALE GENOMIC DNA]</scope>
    <source>
        <strain evidence="1 2">FACHB-1050</strain>
    </source>
</reference>
<organism evidence="1 2">
    <name type="scientific">Phormidium tenue FACHB-1050</name>
    <dbReference type="NCBI Taxonomy" id="2692857"/>
    <lineage>
        <taxon>Bacteria</taxon>
        <taxon>Bacillati</taxon>
        <taxon>Cyanobacteriota</taxon>
        <taxon>Cyanophyceae</taxon>
        <taxon>Oscillatoriophycideae</taxon>
        <taxon>Oscillatoriales</taxon>
        <taxon>Oscillatoriaceae</taxon>
        <taxon>Phormidium</taxon>
    </lineage>
</organism>
<proteinExistence type="predicted"/>
<evidence type="ECO:0000313" key="1">
    <source>
        <dbReference type="EMBL" id="MBD2315314.1"/>
    </source>
</evidence>
<accession>A0ABR8C7A9</accession>